<name>A0ABY7A897_9FIRM</name>
<dbReference type="Proteomes" id="UP001163115">
    <property type="component" value="Chromosome"/>
</dbReference>
<dbReference type="SUPFAM" id="SSF51735">
    <property type="entry name" value="NAD(P)-binding Rossmann-fold domains"/>
    <property type="match status" value="1"/>
</dbReference>
<keyword evidence="2" id="KW-0560">Oxidoreductase</keyword>
<gene>
    <name evidence="3" type="ORF">OW255_11215</name>
</gene>
<dbReference type="PANTHER" id="PTHR42901:SF1">
    <property type="entry name" value="ALCOHOL DEHYDROGENASE"/>
    <property type="match status" value="1"/>
</dbReference>
<dbReference type="PANTHER" id="PTHR42901">
    <property type="entry name" value="ALCOHOL DEHYDROGENASE"/>
    <property type="match status" value="1"/>
</dbReference>
<dbReference type="EMBL" id="CP113524">
    <property type="protein sequence ID" value="WAJ22154.1"/>
    <property type="molecule type" value="Genomic_DNA"/>
</dbReference>
<protein>
    <submittedName>
        <fullName evidence="3">SDR family NAD(P)-dependent oxidoreductase</fullName>
    </submittedName>
</protein>
<evidence type="ECO:0000256" key="1">
    <source>
        <dbReference type="ARBA" id="ARBA00006484"/>
    </source>
</evidence>
<evidence type="ECO:0000256" key="2">
    <source>
        <dbReference type="ARBA" id="ARBA00023002"/>
    </source>
</evidence>
<dbReference type="Pfam" id="PF00106">
    <property type="entry name" value="adh_short"/>
    <property type="match status" value="1"/>
</dbReference>
<organism evidence="3 4">
    <name type="scientific">Lacrimispora xylanolytica</name>
    <dbReference type="NCBI Taxonomy" id="29375"/>
    <lineage>
        <taxon>Bacteria</taxon>
        <taxon>Bacillati</taxon>
        <taxon>Bacillota</taxon>
        <taxon>Clostridia</taxon>
        <taxon>Lachnospirales</taxon>
        <taxon>Lachnospiraceae</taxon>
        <taxon>Lacrimispora</taxon>
    </lineage>
</organism>
<dbReference type="InterPro" id="IPR002347">
    <property type="entry name" value="SDR_fam"/>
</dbReference>
<dbReference type="CDD" id="cd05233">
    <property type="entry name" value="SDR_c"/>
    <property type="match status" value="1"/>
</dbReference>
<keyword evidence="4" id="KW-1185">Reference proteome</keyword>
<dbReference type="PRINTS" id="PR00081">
    <property type="entry name" value="GDHRDH"/>
</dbReference>
<dbReference type="InterPro" id="IPR036291">
    <property type="entry name" value="NAD(P)-bd_dom_sf"/>
</dbReference>
<dbReference type="RefSeq" id="WP_268114146.1">
    <property type="nucleotide sequence ID" value="NZ_CP113524.1"/>
</dbReference>
<proteinExistence type="inferred from homology"/>
<comment type="similarity">
    <text evidence="1">Belongs to the short-chain dehydrogenases/reductases (SDR) family.</text>
</comment>
<dbReference type="Gene3D" id="3.40.50.720">
    <property type="entry name" value="NAD(P)-binding Rossmann-like Domain"/>
    <property type="match status" value="1"/>
</dbReference>
<evidence type="ECO:0000313" key="4">
    <source>
        <dbReference type="Proteomes" id="UP001163115"/>
    </source>
</evidence>
<accession>A0ABY7A897</accession>
<reference evidence="3" key="1">
    <citation type="submission" date="2022-11" db="EMBL/GenBank/DDBJ databases">
        <title>Lacrimispora xylanolytica sy1, complete genome.</title>
        <authorList>
            <person name="Choi S."/>
        </authorList>
    </citation>
    <scope>NUCLEOTIDE SEQUENCE</scope>
    <source>
        <strain evidence="3">Sy1</strain>
    </source>
</reference>
<sequence>MKIAIVTGASSGMGKEFVMQIADRFNGIGEIWAIARRQELMEELSPLVPVKLRTFSIDLTDESSLRELQEILEREKPEVKMLINAAGYGKIGTVGSVSLSDEMGMVDLNCRGLIAVTHMVIPYLSSNSRIIQFSSSASFLPQPGFAIYAATKSFVLSYSRALNEELNHRGIFVTAVCPGPVRTEFFDIAETTGRIPAYKKVVMADPKKVVRQALRESMMGRPVSVYGGTMKTLRLAAKVMPHSFILRLFRAIGVMKVKNERL</sequence>
<evidence type="ECO:0000313" key="3">
    <source>
        <dbReference type="EMBL" id="WAJ22154.1"/>
    </source>
</evidence>